<keyword evidence="1" id="KW-0812">Transmembrane</keyword>
<keyword evidence="1" id="KW-0472">Membrane</keyword>
<gene>
    <name evidence="3" type="ORF">MACH26_14220</name>
</gene>
<dbReference type="PANTHER" id="PTHR37464:SF1">
    <property type="entry name" value="BLL2463 PROTEIN"/>
    <property type="match status" value="1"/>
</dbReference>
<evidence type="ECO:0000259" key="2">
    <source>
        <dbReference type="Pfam" id="PF07584"/>
    </source>
</evidence>
<dbReference type="InterPro" id="IPR011933">
    <property type="entry name" value="Double_TM_dom"/>
</dbReference>
<keyword evidence="1" id="KW-1133">Transmembrane helix</keyword>
<dbReference type="AlphaFoldDB" id="A0AA48HGC6"/>
<proteinExistence type="predicted"/>
<dbReference type="Proteomes" id="UP001333710">
    <property type="component" value="Chromosome"/>
</dbReference>
<evidence type="ECO:0000313" key="4">
    <source>
        <dbReference type="Proteomes" id="UP001333710"/>
    </source>
</evidence>
<organism evidence="3 4">
    <name type="scientific">Planctobacterium marinum</name>
    <dbReference type="NCBI Taxonomy" id="1631968"/>
    <lineage>
        <taxon>Bacteria</taxon>
        <taxon>Pseudomonadati</taxon>
        <taxon>Pseudomonadota</taxon>
        <taxon>Gammaproteobacteria</taxon>
        <taxon>Alteromonadales</taxon>
        <taxon>Alteromonadaceae</taxon>
        <taxon>Planctobacterium</taxon>
    </lineage>
</organism>
<dbReference type="KEGG" id="pmaw:MACH26_14220"/>
<dbReference type="InterPro" id="IPR024163">
    <property type="entry name" value="Aerotolerance_reg_N"/>
</dbReference>
<feature type="domain" description="Aerotolerance regulator N-terminal" evidence="2">
    <location>
        <begin position="1"/>
        <end position="75"/>
    </location>
</feature>
<dbReference type="NCBIfam" id="TIGR02226">
    <property type="entry name" value="two_anch"/>
    <property type="match status" value="1"/>
</dbReference>
<dbReference type="PANTHER" id="PTHR37464">
    <property type="entry name" value="BLL2463 PROTEIN"/>
    <property type="match status" value="1"/>
</dbReference>
<feature type="transmembrane region" description="Helical" evidence="1">
    <location>
        <begin position="56"/>
        <end position="78"/>
    </location>
</feature>
<sequence length="367" mass="41373">MSLLAPLGLLFLLAVAVPVIIHLLNPDKGKRLLLGSIQFLEKVKPTQQPSYRIKHWLLLLLRCLLIALLALLLARLTLPMTIGNKSYALVPQDWPANFSELQQAEFEQLLSQGAEVIVIEGNFEVVAETLAGLPQNATTSVFLANDVASLPGQVRLSDSHTTWYIAQQPAPIRSQSHWLILFSMDTQLLAQQMAEKLKVLPHLTLNTRDISSQVQTDEQYAAIINLSGEPLGQHHYASLQHAGQVFSHYQPELSKEPESVFHSDGRPVTNSEWWQGAQHVIYNTVLLAEFESWVQEPWFALSMVRLMQQYRVHGAVANQMVAGQLNSSQQLDNRTSELHWPLLMLFMLLWFLERMLAARVAQEAVVE</sequence>
<dbReference type="Pfam" id="PF07584">
    <property type="entry name" value="BatA"/>
    <property type="match status" value="1"/>
</dbReference>
<evidence type="ECO:0000256" key="1">
    <source>
        <dbReference type="SAM" id="Phobius"/>
    </source>
</evidence>
<name>A0AA48HGC6_9ALTE</name>
<reference evidence="3" key="1">
    <citation type="submission" date="2023-01" db="EMBL/GenBank/DDBJ databases">
        <title>Complete genome sequence of Planctobacterium marinum strain Dej080120_11.</title>
        <authorList>
            <person name="Ueki S."/>
            <person name="Maruyama F."/>
        </authorList>
    </citation>
    <scope>NUCLEOTIDE SEQUENCE</scope>
    <source>
        <strain evidence="3">Dej080120_11</strain>
    </source>
</reference>
<keyword evidence="4" id="KW-1185">Reference proteome</keyword>
<protein>
    <recommendedName>
        <fullName evidence="2">Aerotolerance regulator N-terminal domain-containing protein</fullName>
    </recommendedName>
</protein>
<accession>A0AA48HGC6</accession>
<dbReference type="EMBL" id="AP027272">
    <property type="protein sequence ID" value="BDX05901.1"/>
    <property type="molecule type" value="Genomic_DNA"/>
</dbReference>
<dbReference type="RefSeq" id="WP_338291908.1">
    <property type="nucleotide sequence ID" value="NZ_AP027272.1"/>
</dbReference>
<evidence type="ECO:0000313" key="3">
    <source>
        <dbReference type="EMBL" id="BDX05901.1"/>
    </source>
</evidence>